<dbReference type="Proteomes" id="UP001487740">
    <property type="component" value="Unassembled WGS sequence"/>
</dbReference>
<dbReference type="Gene3D" id="1.10.287.70">
    <property type="match status" value="1"/>
</dbReference>
<dbReference type="Pfam" id="PF00060">
    <property type="entry name" value="Lig_chan"/>
    <property type="match status" value="1"/>
</dbReference>
<comment type="similarity">
    <text evidence="1">Belongs to the glutamate-gated ion channel (TC 1.A.10.1) family.</text>
</comment>
<dbReference type="InterPro" id="IPR001320">
    <property type="entry name" value="Iontro_rcpt_C"/>
</dbReference>
<dbReference type="EMBL" id="JARAKH010000027">
    <property type="protein sequence ID" value="KAK8389518.1"/>
    <property type="molecule type" value="Genomic_DNA"/>
</dbReference>
<comment type="caution">
    <text evidence="3">The sequence shown here is derived from an EMBL/GenBank/DDBJ whole genome shotgun (WGS) entry which is preliminary data.</text>
</comment>
<dbReference type="GO" id="GO:0016020">
    <property type="term" value="C:membrane"/>
    <property type="evidence" value="ECO:0007669"/>
    <property type="project" value="InterPro"/>
</dbReference>
<evidence type="ECO:0000313" key="3">
    <source>
        <dbReference type="EMBL" id="KAK8389518.1"/>
    </source>
</evidence>
<name>A0AAW0TP45_SCYPA</name>
<proteinExistence type="inferred from homology"/>
<sequence length="100" mass="11163">MKVFVVFLWVHVIIVTVAYSANLTAFLTVERIPEGITSLKQLYDSKLFVYAIGGPFFADNMAESGNEYVRQMPLSSGVMGLVEMYLLLLSCQAFPSTFLL</sequence>
<evidence type="ECO:0000313" key="4">
    <source>
        <dbReference type="Proteomes" id="UP001487740"/>
    </source>
</evidence>
<dbReference type="AlphaFoldDB" id="A0AAW0TP45"/>
<organism evidence="3 4">
    <name type="scientific">Scylla paramamosain</name>
    <name type="common">Mud crab</name>
    <dbReference type="NCBI Taxonomy" id="85552"/>
    <lineage>
        <taxon>Eukaryota</taxon>
        <taxon>Metazoa</taxon>
        <taxon>Ecdysozoa</taxon>
        <taxon>Arthropoda</taxon>
        <taxon>Crustacea</taxon>
        <taxon>Multicrustacea</taxon>
        <taxon>Malacostraca</taxon>
        <taxon>Eumalacostraca</taxon>
        <taxon>Eucarida</taxon>
        <taxon>Decapoda</taxon>
        <taxon>Pleocyemata</taxon>
        <taxon>Brachyura</taxon>
        <taxon>Eubrachyura</taxon>
        <taxon>Portunoidea</taxon>
        <taxon>Portunidae</taxon>
        <taxon>Portuninae</taxon>
        <taxon>Scylla</taxon>
    </lineage>
</organism>
<evidence type="ECO:0000256" key="1">
    <source>
        <dbReference type="ARBA" id="ARBA00008685"/>
    </source>
</evidence>
<dbReference type="GO" id="GO:0015276">
    <property type="term" value="F:ligand-gated monoatomic ion channel activity"/>
    <property type="evidence" value="ECO:0007669"/>
    <property type="project" value="InterPro"/>
</dbReference>
<evidence type="ECO:0000259" key="2">
    <source>
        <dbReference type="Pfam" id="PF00060"/>
    </source>
</evidence>
<feature type="domain" description="Ionotropic glutamate receptor C-terminal" evidence="2">
    <location>
        <begin position="2"/>
        <end position="46"/>
    </location>
</feature>
<accession>A0AAW0TP45</accession>
<keyword evidence="4" id="KW-1185">Reference proteome</keyword>
<reference evidence="3 4" key="1">
    <citation type="submission" date="2023-03" db="EMBL/GenBank/DDBJ databases">
        <title>High-quality genome of Scylla paramamosain provides insights in environmental adaptation.</title>
        <authorList>
            <person name="Zhang L."/>
        </authorList>
    </citation>
    <scope>NUCLEOTIDE SEQUENCE [LARGE SCALE GENOMIC DNA]</scope>
    <source>
        <strain evidence="3">LZ_2023a</strain>
        <tissue evidence="3">Muscle</tissue>
    </source>
</reference>
<gene>
    <name evidence="3" type="ORF">O3P69_008903</name>
</gene>
<protein>
    <recommendedName>
        <fullName evidence="2">Ionotropic glutamate receptor C-terminal domain-containing protein</fullName>
    </recommendedName>
</protein>